<dbReference type="Proteomes" id="UP000037822">
    <property type="component" value="Unassembled WGS sequence"/>
</dbReference>
<organism evidence="7 8">
    <name type="scientific">Bosea vaviloviae</name>
    <dbReference type="NCBI Taxonomy" id="1526658"/>
    <lineage>
        <taxon>Bacteria</taxon>
        <taxon>Pseudomonadati</taxon>
        <taxon>Pseudomonadota</taxon>
        <taxon>Alphaproteobacteria</taxon>
        <taxon>Hyphomicrobiales</taxon>
        <taxon>Boseaceae</taxon>
        <taxon>Bosea</taxon>
    </lineage>
</organism>
<dbReference type="Pfam" id="PF01850">
    <property type="entry name" value="PIN"/>
    <property type="match status" value="1"/>
</dbReference>
<dbReference type="Gene3D" id="3.40.50.1010">
    <property type="entry name" value="5'-nuclease"/>
    <property type="match status" value="1"/>
</dbReference>
<feature type="domain" description="PIN" evidence="6">
    <location>
        <begin position="1"/>
        <end position="128"/>
    </location>
</feature>
<dbReference type="SUPFAM" id="SSF88723">
    <property type="entry name" value="PIN domain-like"/>
    <property type="match status" value="1"/>
</dbReference>
<feature type="binding site" evidence="5">
    <location>
        <position position="103"/>
    </location>
    <ligand>
        <name>Mg(2+)</name>
        <dbReference type="ChEBI" id="CHEBI:18420"/>
    </ligand>
</feature>
<keyword evidence="8" id="KW-1185">Reference proteome</keyword>
<name>A0A0N1F4S8_9HYPH</name>
<dbReference type="RefSeq" id="WP_054209404.1">
    <property type="nucleotide sequence ID" value="NZ_LGSZ01000040.1"/>
</dbReference>
<evidence type="ECO:0000256" key="1">
    <source>
        <dbReference type="ARBA" id="ARBA00022649"/>
    </source>
</evidence>
<sequence>MFLDASVIIAVLAGESEAIALKAAMIDAETMATSQVAIFEASCRLSKLRGLPVADAHFEVLDFLQILAVETVHIDDDVGAAAHACAARYHHITGHPARLNMGDCFAYAAARTSGLKLAYKGNDFIHTDIDGVRFGPDDVPTRP</sequence>
<keyword evidence="2 5" id="KW-0540">Nuclease</keyword>
<dbReference type="GO" id="GO:0000287">
    <property type="term" value="F:magnesium ion binding"/>
    <property type="evidence" value="ECO:0007669"/>
    <property type="project" value="UniProtKB-UniRule"/>
</dbReference>
<feature type="binding site" evidence="5">
    <location>
        <position position="4"/>
    </location>
    <ligand>
        <name>Mg(2+)</name>
        <dbReference type="ChEBI" id="CHEBI:18420"/>
    </ligand>
</feature>
<dbReference type="GO" id="GO:0090729">
    <property type="term" value="F:toxin activity"/>
    <property type="evidence" value="ECO:0007669"/>
    <property type="project" value="UniProtKB-KW"/>
</dbReference>
<keyword evidence="4 5" id="KW-0378">Hydrolase</keyword>
<evidence type="ECO:0000256" key="5">
    <source>
        <dbReference type="HAMAP-Rule" id="MF_00265"/>
    </source>
</evidence>
<dbReference type="HAMAP" id="MF_00265">
    <property type="entry name" value="VapC_Nob1"/>
    <property type="match status" value="1"/>
</dbReference>
<dbReference type="GO" id="GO:0004540">
    <property type="term" value="F:RNA nuclease activity"/>
    <property type="evidence" value="ECO:0007669"/>
    <property type="project" value="InterPro"/>
</dbReference>
<evidence type="ECO:0000313" key="8">
    <source>
        <dbReference type="Proteomes" id="UP000037822"/>
    </source>
</evidence>
<dbReference type="GO" id="GO:0016787">
    <property type="term" value="F:hydrolase activity"/>
    <property type="evidence" value="ECO:0007669"/>
    <property type="project" value="UniProtKB-KW"/>
</dbReference>
<gene>
    <name evidence="5" type="primary">vapC</name>
    <name evidence="7" type="ORF">AE618_12615</name>
</gene>
<comment type="cofactor">
    <cofactor evidence="5">
        <name>Mg(2+)</name>
        <dbReference type="ChEBI" id="CHEBI:18420"/>
    </cofactor>
</comment>
<reference evidence="7 8" key="1">
    <citation type="submission" date="2015-07" db="EMBL/GenBank/DDBJ databases">
        <title>Whole genome sequencing of Bosea vaviloviae isolated from cave pool.</title>
        <authorList>
            <person name="Tan N.E.H."/>
            <person name="Lee Y.P."/>
            <person name="Gan H.M."/>
            <person name="Barton H."/>
            <person name="Savka M.A."/>
        </authorList>
    </citation>
    <scope>NUCLEOTIDE SEQUENCE [LARGE SCALE GENOMIC DNA]</scope>
    <source>
        <strain evidence="7 8">SD260</strain>
    </source>
</reference>
<comment type="function">
    <text evidence="5">Toxic component of a toxin-antitoxin (TA) system. An RNase.</text>
</comment>
<keyword evidence="5" id="KW-0460">Magnesium</keyword>
<evidence type="ECO:0000313" key="7">
    <source>
        <dbReference type="EMBL" id="KPH80593.1"/>
    </source>
</evidence>
<comment type="similarity">
    <text evidence="5">Belongs to the PINc/VapC protein family.</text>
</comment>
<dbReference type="EMBL" id="LGSZ01000040">
    <property type="protein sequence ID" value="KPH80593.1"/>
    <property type="molecule type" value="Genomic_DNA"/>
</dbReference>
<keyword evidence="3 5" id="KW-0479">Metal-binding</keyword>
<dbReference type="CDD" id="cd09871">
    <property type="entry name" value="PIN_MtVapC28-VapC30-like"/>
    <property type="match status" value="1"/>
</dbReference>
<accession>A0A0N1F4S8</accession>
<dbReference type="AlphaFoldDB" id="A0A0N1F4S8"/>
<keyword evidence="5" id="KW-0800">Toxin</keyword>
<evidence type="ECO:0000256" key="4">
    <source>
        <dbReference type="ARBA" id="ARBA00022801"/>
    </source>
</evidence>
<protein>
    <recommendedName>
        <fullName evidence="5">Ribonuclease VapC</fullName>
        <shortName evidence="5">RNase VapC</shortName>
        <ecNumber evidence="5">3.1.-.-</ecNumber>
    </recommendedName>
    <alternativeName>
        <fullName evidence="5">Toxin VapC</fullName>
    </alternativeName>
</protein>
<dbReference type="InterPro" id="IPR002716">
    <property type="entry name" value="PIN_dom"/>
</dbReference>
<proteinExistence type="inferred from homology"/>
<dbReference type="InterPro" id="IPR029060">
    <property type="entry name" value="PIN-like_dom_sf"/>
</dbReference>
<evidence type="ECO:0000256" key="3">
    <source>
        <dbReference type="ARBA" id="ARBA00022723"/>
    </source>
</evidence>
<dbReference type="OrthoDB" id="32625at2"/>
<dbReference type="PATRIC" id="fig|1526658.3.peg.3958"/>
<comment type="caution">
    <text evidence="7">The sequence shown here is derived from an EMBL/GenBank/DDBJ whole genome shotgun (WGS) entry which is preliminary data.</text>
</comment>
<keyword evidence="1 5" id="KW-1277">Toxin-antitoxin system</keyword>
<dbReference type="InterPro" id="IPR022907">
    <property type="entry name" value="VapC_family"/>
</dbReference>
<evidence type="ECO:0000259" key="6">
    <source>
        <dbReference type="Pfam" id="PF01850"/>
    </source>
</evidence>
<evidence type="ECO:0000256" key="2">
    <source>
        <dbReference type="ARBA" id="ARBA00022722"/>
    </source>
</evidence>
<dbReference type="EC" id="3.1.-.-" evidence="5"/>